<accession>A0A1G8R7Y0</accession>
<proteinExistence type="predicted"/>
<dbReference type="EMBL" id="FNDZ01000008">
    <property type="protein sequence ID" value="SDJ13058.1"/>
    <property type="molecule type" value="Genomic_DNA"/>
</dbReference>
<keyword evidence="1" id="KW-0812">Transmembrane</keyword>
<evidence type="ECO:0000313" key="2">
    <source>
        <dbReference type="EMBL" id="SDJ13058.1"/>
    </source>
</evidence>
<dbReference type="RefSeq" id="WP_031577293.1">
    <property type="nucleotide sequence ID" value="NZ_DAMANS010000019.1"/>
</dbReference>
<dbReference type="Proteomes" id="UP000183255">
    <property type="component" value="Unassembled WGS sequence"/>
</dbReference>
<sequence>MFILRDKAVEKAIRRVDDSVNLEKVLYVIILNGVDDDKRILWTKVKKILGWIAFASFVLYVLFSEVRFMNKLFLITVSAWSGTAGIFNDSGFVVQDERGYTLYMLNKWQTKIVEVYPLSLDEIESCEPADRVLGKRTAHLHLYVKEKYFHVIVSRKTLGMRKQKRSFHEMMSDFVEKTYENDLDFYKFDTDQQDVSE</sequence>
<name>A0A1G8R7Y0_9CLOT</name>
<keyword evidence="1" id="KW-1133">Transmembrane helix</keyword>
<dbReference type="AlphaFoldDB" id="A0A1G8R7Y0"/>
<gene>
    <name evidence="2" type="ORF">SAMN05421804_10817</name>
</gene>
<keyword evidence="1" id="KW-0472">Membrane</keyword>
<feature type="transmembrane region" description="Helical" evidence="1">
    <location>
        <begin position="48"/>
        <end position="66"/>
    </location>
</feature>
<evidence type="ECO:0000256" key="1">
    <source>
        <dbReference type="SAM" id="Phobius"/>
    </source>
</evidence>
<protein>
    <submittedName>
        <fullName evidence="2">Uncharacterized protein</fullName>
    </submittedName>
</protein>
<reference evidence="2 3" key="1">
    <citation type="submission" date="2016-10" db="EMBL/GenBank/DDBJ databases">
        <authorList>
            <person name="de Groot N.N."/>
        </authorList>
    </citation>
    <scope>NUCLEOTIDE SEQUENCE [LARGE SCALE GENOMIC DNA]</scope>
    <source>
        <strain evidence="2 3">CGMCC 1.5058</strain>
    </source>
</reference>
<organism evidence="2 3">
    <name type="scientific">Proteiniclasticum ruminis</name>
    <dbReference type="NCBI Taxonomy" id="398199"/>
    <lineage>
        <taxon>Bacteria</taxon>
        <taxon>Bacillati</taxon>
        <taxon>Bacillota</taxon>
        <taxon>Clostridia</taxon>
        <taxon>Eubacteriales</taxon>
        <taxon>Clostridiaceae</taxon>
        <taxon>Proteiniclasticum</taxon>
    </lineage>
</organism>
<evidence type="ECO:0000313" key="3">
    <source>
        <dbReference type="Proteomes" id="UP000183255"/>
    </source>
</evidence>